<comment type="caution">
    <text evidence="1">The sequence shown here is derived from an EMBL/GenBank/DDBJ whole genome shotgun (WGS) entry which is preliminary data.</text>
</comment>
<sequence length="71" mass="8217">MEKILNCVQCTWICRWRHSEDCNESCDTISRIYGVGRKKVFQKLLKGDPILQSCARAFTTPNHTTQLIDDT</sequence>
<dbReference type="EMBL" id="JARBHB010000004">
    <property type="protein sequence ID" value="KAJ8886360.1"/>
    <property type="molecule type" value="Genomic_DNA"/>
</dbReference>
<evidence type="ECO:0000313" key="1">
    <source>
        <dbReference type="EMBL" id="KAJ8886360.1"/>
    </source>
</evidence>
<organism evidence="1 2">
    <name type="scientific">Dryococelus australis</name>
    <dbReference type="NCBI Taxonomy" id="614101"/>
    <lineage>
        <taxon>Eukaryota</taxon>
        <taxon>Metazoa</taxon>
        <taxon>Ecdysozoa</taxon>
        <taxon>Arthropoda</taxon>
        <taxon>Hexapoda</taxon>
        <taxon>Insecta</taxon>
        <taxon>Pterygota</taxon>
        <taxon>Neoptera</taxon>
        <taxon>Polyneoptera</taxon>
        <taxon>Phasmatodea</taxon>
        <taxon>Verophasmatodea</taxon>
        <taxon>Anareolatae</taxon>
        <taxon>Phasmatidae</taxon>
        <taxon>Eurycanthinae</taxon>
        <taxon>Dryococelus</taxon>
    </lineage>
</organism>
<evidence type="ECO:0000313" key="2">
    <source>
        <dbReference type="Proteomes" id="UP001159363"/>
    </source>
</evidence>
<proteinExistence type="predicted"/>
<keyword evidence="2" id="KW-1185">Reference proteome</keyword>
<reference evidence="1 2" key="1">
    <citation type="submission" date="2023-02" db="EMBL/GenBank/DDBJ databases">
        <title>LHISI_Scaffold_Assembly.</title>
        <authorList>
            <person name="Stuart O.P."/>
            <person name="Cleave R."/>
            <person name="Magrath M.J.L."/>
            <person name="Mikheyev A.S."/>
        </authorList>
    </citation>
    <scope>NUCLEOTIDE SEQUENCE [LARGE SCALE GENOMIC DNA]</scope>
    <source>
        <strain evidence="1">Daus_M_001</strain>
        <tissue evidence="1">Leg muscle</tissue>
    </source>
</reference>
<protein>
    <submittedName>
        <fullName evidence="1">Uncharacterized protein</fullName>
    </submittedName>
</protein>
<accession>A0ABQ9HQD3</accession>
<gene>
    <name evidence="1" type="ORF">PR048_012571</name>
</gene>
<dbReference type="Proteomes" id="UP001159363">
    <property type="component" value="Chromosome X"/>
</dbReference>
<name>A0ABQ9HQD3_9NEOP</name>